<dbReference type="Gene3D" id="3.30.70.920">
    <property type="match status" value="1"/>
</dbReference>
<dbReference type="PRINTS" id="PR00033">
    <property type="entry name" value="HTHASNC"/>
</dbReference>
<proteinExistence type="predicted"/>
<dbReference type="InterPro" id="IPR036390">
    <property type="entry name" value="WH_DNA-bd_sf"/>
</dbReference>
<dbReference type="SMART" id="SM00344">
    <property type="entry name" value="HTH_ASNC"/>
    <property type="match status" value="1"/>
</dbReference>
<dbReference type="SUPFAM" id="SSF46785">
    <property type="entry name" value="Winged helix' DNA-binding domain"/>
    <property type="match status" value="1"/>
</dbReference>
<dbReference type="GO" id="GO:0043565">
    <property type="term" value="F:sequence-specific DNA binding"/>
    <property type="evidence" value="ECO:0007669"/>
    <property type="project" value="InterPro"/>
</dbReference>
<dbReference type="Proteomes" id="UP000218335">
    <property type="component" value="Unassembled WGS sequence"/>
</dbReference>
<organism evidence="1 2">
    <name type="scientific">Staphylococcus delphini</name>
    <dbReference type="NCBI Taxonomy" id="53344"/>
    <lineage>
        <taxon>Bacteria</taxon>
        <taxon>Bacillati</taxon>
        <taxon>Bacillota</taxon>
        <taxon>Bacilli</taxon>
        <taxon>Bacillales</taxon>
        <taxon>Staphylococcaceae</taxon>
        <taxon>Staphylococcus</taxon>
        <taxon>Staphylococcus intermedius group</taxon>
    </lineage>
</organism>
<dbReference type="GeneID" id="77323862"/>
<dbReference type="Pfam" id="PF01037">
    <property type="entry name" value="AsnC_trans_reg"/>
    <property type="match status" value="1"/>
</dbReference>
<reference evidence="1 2" key="1">
    <citation type="journal article" date="2017" name="PLoS ONE">
        <title>Development of a real-time PCR for detection of Staphylococcus pseudintermedius using a novel automated comparison of whole-genome sequences.</title>
        <authorList>
            <person name="Verstappen K.M."/>
            <person name="Huijbregts L."/>
            <person name="Spaninks M."/>
            <person name="Wagenaar J.A."/>
            <person name="Fluit A.C."/>
            <person name="Duim B."/>
        </authorList>
    </citation>
    <scope>NUCLEOTIDE SEQUENCE [LARGE SCALE GENOMIC DNA]</scope>
    <source>
        <strain evidence="1 2">215070706401-1</strain>
    </source>
</reference>
<evidence type="ECO:0000313" key="2">
    <source>
        <dbReference type="Proteomes" id="UP000218335"/>
    </source>
</evidence>
<dbReference type="InterPro" id="IPR019887">
    <property type="entry name" value="Tscrpt_reg_AsnC/Lrp_C"/>
</dbReference>
<dbReference type="GO" id="GO:0005829">
    <property type="term" value="C:cytosol"/>
    <property type="evidence" value="ECO:0007669"/>
    <property type="project" value="TreeGrafter"/>
</dbReference>
<dbReference type="EMBL" id="MWUU01000007">
    <property type="protein sequence ID" value="PCF55349.1"/>
    <property type="molecule type" value="Genomic_DNA"/>
</dbReference>
<evidence type="ECO:0000313" key="1">
    <source>
        <dbReference type="EMBL" id="PCF55349.1"/>
    </source>
</evidence>
<dbReference type="SUPFAM" id="SSF54909">
    <property type="entry name" value="Dimeric alpha+beta barrel"/>
    <property type="match status" value="1"/>
</dbReference>
<dbReference type="InterPro" id="IPR036388">
    <property type="entry name" value="WH-like_DNA-bd_sf"/>
</dbReference>
<dbReference type="RefSeq" id="WP_019166843.1">
    <property type="nucleotide sequence ID" value="NZ_CP094734.1"/>
</dbReference>
<comment type="caution">
    <text evidence="1">The sequence shown here is derived from an EMBL/GenBank/DDBJ whole genome shotgun (WGS) entry which is preliminary data.</text>
</comment>
<gene>
    <name evidence="1" type="ORF">B5C08_06785</name>
</gene>
<protein>
    <submittedName>
        <fullName evidence="1">AsnC family transcriptional regulator</fullName>
    </submittedName>
</protein>
<dbReference type="PANTHER" id="PTHR30154">
    <property type="entry name" value="LEUCINE-RESPONSIVE REGULATORY PROTEIN"/>
    <property type="match status" value="1"/>
</dbReference>
<dbReference type="PROSITE" id="PS50956">
    <property type="entry name" value="HTH_ASNC_2"/>
    <property type="match status" value="1"/>
</dbReference>
<accession>A0A2A4GTV1</accession>
<dbReference type="GO" id="GO:0043200">
    <property type="term" value="P:response to amino acid"/>
    <property type="evidence" value="ECO:0007669"/>
    <property type="project" value="TreeGrafter"/>
</dbReference>
<dbReference type="InterPro" id="IPR000485">
    <property type="entry name" value="AsnC-type_HTH_dom"/>
</dbReference>
<name>A0A2A4GTV1_9STAP</name>
<sequence length="147" mass="16811">MDEIDVQILKLLKTNARMRVKTISSIVMLSEPSVKNRISKMIASGVIDGFHVDVNYEKLGYMIGFFMKITEIKMAISEFEKRIQEFPDFQEYYAVTGTEKFIIKGHTKDIASLNAVILKMERMAEFNTSIVLHKMKLDDLGPPLMDG</sequence>
<dbReference type="InterPro" id="IPR019888">
    <property type="entry name" value="Tscrpt_reg_AsnC-like"/>
</dbReference>
<dbReference type="Gene3D" id="1.10.10.10">
    <property type="entry name" value="Winged helix-like DNA-binding domain superfamily/Winged helix DNA-binding domain"/>
    <property type="match status" value="1"/>
</dbReference>
<dbReference type="InterPro" id="IPR011008">
    <property type="entry name" value="Dimeric_a/b-barrel"/>
</dbReference>
<dbReference type="PANTHER" id="PTHR30154:SF34">
    <property type="entry name" value="TRANSCRIPTIONAL REGULATOR AZLB"/>
    <property type="match status" value="1"/>
</dbReference>
<dbReference type="Pfam" id="PF13404">
    <property type="entry name" value="HTH_AsnC-type"/>
    <property type="match status" value="1"/>
</dbReference>
<dbReference type="AlphaFoldDB" id="A0A2A4GTV1"/>